<protein>
    <submittedName>
        <fullName evidence="9">Glucosyl-1-phosphate transferase</fullName>
        <ecNumber evidence="9">2.7.8.-</ecNumber>
    </submittedName>
</protein>
<dbReference type="PATRIC" id="fig|1872076.5.peg.3134"/>
<evidence type="ECO:0000256" key="1">
    <source>
        <dbReference type="ARBA" id="ARBA00004141"/>
    </source>
</evidence>
<evidence type="ECO:0000259" key="8">
    <source>
        <dbReference type="Pfam" id="PF02397"/>
    </source>
</evidence>
<dbReference type="Pfam" id="PF13727">
    <property type="entry name" value="CoA_binding_3"/>
    <property type="match status" value="1"/>
</dbReference>
<feature type="transmembrane region" description="Helical" evidence="7">
    <location>
        <begin position="109"/>
        <end position="132"/>
    </location>
</feature>
<comment type="subcellular location">
    <subcellularLocation>
        <location evidence="1">Membrane</location>
        <topology evidence="1">Multi-pass membrane protein</topology>
    </subcellularLocation>
</comment>
<feature type="transmembrane region" description="Helical" evidence="7">
    <location>
        <begin position="292"/>
        <end position="313"/>
    </location>
</feature>
<dbReference type="GO" id="GO:0016020">
    <property type="term" value="C:membrane"/>
    <property type="evidence" value="ECO:0007669"/>
    <property type="project" value="UniProtKB-SubCell"/>
</dbReference>
<dbReference type="PANTHER" id="PTHR30576:SF10">
    <property type="entry name" value="SLL5057 PROTEIN"/>
    <property type="match status" value="1"/>
</dbReference>
<sequence>MIHDGKHLIARAHLLFDVILTVIAFAFAYYLKMYCLPISVRGLTMEPNYYIILLMITIIWYISFSLFLQYDSFHKMSFYTISFNIIKVVTINMVALICLLYLLKSAESISRILFTIFYIMNLFMLITSNRIIHHIVLRNYKKLYNLKNILIIGSKERASDVIKPLTESEFSGYNIIGCLEINENFIEKKAHNGIKVIGTIDNFFEILRDRAIDEVIFAAPTNLIKDFEQQIVFAEKIGITVRIIPDWQAYKSIRNPKIARVSIDYFFGLHTLTLSTSPIYKSEIFAKNIFDIVSSAILLSVMSPIFILIAIAIKLTSKGPVFFKQVRSGLNGREFTFYKFRTMVANAEGLRDSLESANEMDSPVFKIANDPRVTSIGKILRKTSLDEFPQLFNILKGEMSFVGPRPPIPAEVKKYEIWQMRRLSMKPGLTCLWQVDGRNKINFNDWMTMDLMYIDNWSLWLDLKIFIKTFYVVLKGSGQ</sequence>
<dbReference type="Pfam" id="PF02397">
    <property type="entry name" value="Bac_transf"/>
    <property type="match status" value="1"/>
</dbReference>
<feature type="transmembrane region" description="Helical" evidence="7">
    <location>
        <begin position="12"/>
        <end position="30"/>
    </location>
</feature>
<organism evidence="9 10">
    <name type="scientific">Candidatus Scalindua rubra</name>
    <dbReference type="NCBI Taxonomy" id="1872076"/>
    <lineage>
        <taxon>Bacteria</taxon>
        <taxon>Pseudomonadati</taxon>
        <taxon>Planctomycetota</taxon>
        <taxon>Candidatus Brocadiia</taxon>
        <taxon>Candidatus Brocadiales</taxon>
        <taxon>Candidatus Scalinduaceae</taxon>
        <taxon>Candidatus Scalindua</taxon>
    </lineage>
</organism>
<dbReference type="Gene3D" id="3.40.50.720">
    <property type="entry name" value="NAD(P)-binding Rossmann-like Domain"/>
    <property type="match status" value="1"/>
</dbReference>
<dbReference type="InterPro" id="IPR003362">
    <property type="entry name" value="Bact_transf"/>
</dbReference>
<dbReference type="AlphaFoldDB" id="A0A1E3X9B7"/>
<evidence type="ECO:0000256" key="3">
    <source>
        <dbReference type="ARBA" id="ARBA00022679"/>
    </source>
</evidence>
<proteinExistence type="inferred from homology"/>
<evidence type="ECO:0000256" key="6">
    <source>
        <dbReference type="ARBA" id="ARBA00023136"/>
    </source>
</evidence>
<dbReference type="NCBIfam" id="TIGR03025">
    <property type="entry name" value="EPS_sugtrans"/>
    <property type="match status" value="1"/>
</dbReference>
<comment type="similarity">
    <text evidence="2">Belongs to the bacterial sugar transferase family.</text>
</comment>
<gene>
    <name evidence="9" type="primary">cps14E</name>
    <name evidence="9" type="ORF">SCARUB_02650</name>
</gene>
<reference evidence="9 10" key="1">
    <citation type="submission" date="2016-07" db="EMBL/GenBank/DDBJ databases">
        <title>Draft genome of Scalindua rubra, obtained from a brine-seawater interface in the Red Sea, sheds light on salt adaptation in anammox bacteria.</title>
        <authorList>
            <person name="Speth D.R."/>
            <person name="Lagkouvardos I."/>
            <person name="Wang Y."/>
            <person name="Qian P.-Y."/>
            <person name="Dutilh B.E."/>
            <person name="Jetten M.S."/>
        </authorList>
    </citation>
    <scope>NUCLEOTIDE SEQUENCE [LARGE SCALE GENOMIC DNA]</scope>
    <source>
        <strain evidence="9">BSI-1</strain>
    </source>
</reference>
<dbReference type="EMBL" id="MAYW01000072">
    <property type="protein sequence ID" value="ODS32210.1"/>
    <property type="molecule type" value="Genomic_DNA"/>
</dbReference>
<dbReference type="Proteomes" id="UP000094056">
    <property type="component" value="Unassembled WGS sequence"/>
</dbReference>
<evidence type="ECO:0000256" key="2">
    <source>
        <dbReference type="ARBA" id="ARBA00006464"/>
    </source>
</evidence>
<keyword evidence="5 7" id="KW-1133">Transmembrane helix</keyword>
<evidence type="ECO:0000313" key="10">
    <source>
        <dbReference type="Proteomes" id="UP000094056"/>
    </source>
</evidence>
<dbReference type="EC" id="2.7.8.-" evidence="9"/>
<dbReference type="GO" id="GO:0016780">
    <property type="term" value="F:phosphotransferase activity, for other substituted phosphate groups"/>
    <property type="evidence" value="ECO:0007669"/>
    <property type="project" value="TreeGrafter"/>
</dbReference>
<keyword evidence="3 9" id="KW-0808">Transferase</keyword>
<dbReference type="InterPro" id="IPR017475">
    <property type="entry name" value="EPS_sugar_tfrase"/>
</dbReference>
<evidence type="ECO:0000256" key="4">
    <source>
        <dbReference type="ARBA" id="ARBA00022692"/>
    </source>
</evidence>
<keyword evidence="6 7" id="KW-0472">Membrane</keyword>
<keyword evidence="4 7" id="KW-0812">Transmembrane</keyword>
<dbReference type="PANTHER" id="PTHR30576">
    <property type="entry name" value="COLANIC BIOSYNTHESIS UDP-GLUCOSE LIPID CARRIER TRANSFERASE"/>
    <property type="match status" value="1"/>
</dbReference>
<feature type="transmembrane region" description="Helical" evidence="7">
    <location>
        <begin position="81"/>
        <end position="103"/>
    </location>
</feature>
<feature type="transmembrane region" description="Helical" evidence="7">
    <location>
        <begin position="50"/>
        <end position="69"/>
    </location>
</feature>
<evidence type="ECO:0000313" key="9">
    <source>
        <dbReference type="EMBL" id="ODS32210.1"/>
    </source>
</evidence>
<comment type="caution">
    <text evidence="9">The sequence shown here is derived from an EMBL/GenBank/DDBJ whole genome shotgun (WGS) entry which is preliminary data.</text>
</comment>
<feature type="domain" description="Bacterial sugar transferase" evidence="8">
    <location>
        <begin position="287"/>
        <end position="475"/>
    </location>
</feature>
<evidence type="ECO:0000256" key="5">
    <source>
        <dbReference type="ARBA" id="ARBA00022989"/>
    </source>
</evidence>
<evidence type="ECO:0000256" key="7">
    <source>
        <dbReference type="SAM" id="Phobius"/>
    </source>
</evidence>
<accession>A0A1E3X9B7</accession>
<name>A0A1E3X9B7_9BACT</name>